<evidence type="ECO:0000256" key="3">
    <source>
        <dbReference type="ARBA" id="ARBA00018029"/>
    </source>
</evidence>
<gene>
    <name evidence="12" type="ORF">HETSPECPRED_008188</name>
</gene>
<feature type="domain" description="Amidohydrolase-related" evidence="11">
    <location>
        <begin position="299"/>
        <end position="388"/>
    </location>
</feature>
<comment type="cofactor">
    <cofactor evidence="10">
        <name>a divalent metal cation</name>
        <dbReference type="ChEBI" id="CHEBI:60240"/>
    </cofactor>
    <text evidence="10">Binds 1 divalent metal cation per subunit.</text>
</comment>
<dbReference type="EC" id="3.5.1.25" evidence="2 7"/>
<dbReference type="PANTHER" id="PTHR11113">
    <property type="entry name" value="N-ACETYLGLUCOSAMINE-6-PHOSPHATE DEACETYLASE"/>
    <property type="match status" value="1"/>
</dbReference>
<dbReference type="Pfam" id="PF01979">
    <property type="entry name" value="Amidohydro_1"/>
    <property type="match status" value="1"/>
</dbReference>
<keyword evidence="13" id="KW-1185">Reference proteome</keyword>
<dbReference type="EMBL" id="CAJPDS010000060">
    <property type="protein sequence ID" value="CAF9931760.1"/>
    <property type="molecule type" value="Genomic_DNA"/>
</dbReference>
<dbReference type="Proteomes" id="UP000664521">
    <property type="component" value="Unassembled WGS sequence"/>
</dbReference>
<feature type="binding site" evidence="9">
    <location>
        <position position="143"/>
    </location>
    <ligand>
        <name>substrate</name>
    </ligand>
</feature>
<feature type="binding site" evidence="9">
    <location>
        <begin position="316"/>
        <end position="318"/>
    </location>
    <ligand>
        <name>substrate</name>
    </ligand>
</feature>
<feature type="binding site" evidence="10">
    <location>
        <position position="201"/>
    </location>
    <ligand>
        <name>Zn(2+)</name>
        <dbReference type="ChEBI" id="CHEBI:29105"/>
    </ligand>
</feature>
<feature type="active site" description="Proton donor/acceptor" evidence="8">
    <location>
        <position position="279"/>
    </location>
</feature>
<dbReference type="PIRSF" id="PIRSF038994">
    <property type="entry name" value="NagA"/>
    <property type="match status" value="1"/>
</dbReference>
<evidence type="ECO:0000256" key="7">
    <source>
        <dbReference type="PIRNR" id="PIRNR038994"/>
    </source>
</evidence>
<comment type="caution">
    <text evidence="12">The sequence shown here is derived from an EMBL/GenBank/DDBJ whole genome shotgun (WGS) entry which is preliminary data.</text>
</comment>
<feature type="binding site" evidence="9">
    <location>
        <position position="233"/>
    </location>
    <ligand>
        <name>substrate</name>
    </ligand>
</feature>
<dbReference type="SUPFAM" id="SSF51556">
    <property type="entry name" value="Metallo-dependent hydrolases"/>
    <property type="match status" value="1"/>
</dbReference>
<keyword evidence="5 7" id="KW-0119">Carbohydrate metabolism</keyword>
<evidence type="ECO:0000256" key="1">
    <source>
        <dbReference type="ARBA" id="ARBA00010716"/>
    </source>
</evidence>
<proteinExistence type="inferred from homology"/>
<feature type="binding site" evidence="9">
    <location>
        <position position="257"/>
    </location>
    <ligand>
        <name>substrate</name>
    </ligand>
</feature>
<dbReference type="GO" id="GO:0008448">
    <property type="term" value="F:N-acetylglucosamine-6-phosphate deacetylase activity"/>
    <property type="evidence" value="ECO:0007669"/>
    <property type="project" value="UniProtKB-UniRule"/>
</dbReference>
<feature type="binding site" evidence="9">
    <location>
        <begin position="225"/>
        <end position="226"/>
    </location>
    <ligand>
        <name>substrate</name>
    </ligand>
</feature>
<dbReference type="OrthoDB" id="10264777at2759"/>
<evidence type="ECO:0000256" key="10">
    <source>
        <dbReference type="PIRSR" id="PIRSR038994-3"/>
    </source>
</evidence>
<dbReference type="InterPro" id="IPR003764">
    <property type="entry name" value="GlcNAc_6-P_deAcase"/>
</dbReference>
<keyword evidence="4 7" id="KW-0378">Hydrolase</keyword>
<dbReference type="InterPro" id="IPR032466">
    <property type="entry name" value="Metal_Hydrolase"/>
</dbReference>
<dbReference type="InterPro" id="IPR011059">
    <property type="entry name" value="Metal-dep_hydrolase_composite"/>
</dbReference>
<evidence type="ECO:0000256" key="9">
    <source>
        <dbReference type="PIRSR" id="PIRSR038994-2"/>
    </source>
</evidence>
<reference evidence="12" key="1">
    <citation type="submission" date="2021-03" db="EMBL/GenBank/DDBJ databases">
        <authorList>
            <person name="Tagirdzhanova G."/>
        </authorList>
    </citation>
    <scope>NUCLEOTIDE SEQUENCE</scope>
</reference>
<evidence type="ECO:0000313" key="12">
    <source>
        <dbReference type="EMBL" id="CAF9931760.1"/>
    </source>
</evidence>
<dbReference type="GO" id="GO:0046872">
    <property type="term" value="F:metal ion binding"/>
    <property type="evidence" value="ECO:0007669"/>
    <property type="project" value="UniProtKB-KW"/>
</dbReference>
<evidence type="ECO:0000256" key="6">
    <source>
        <dbReference type="ARBA" id="ARBA00047647"/>
    </source>
</evidence>
<evidence type="ECO:0000313" key="13">
    <source>
        <dbReference type="Proteomes" id="UP000664521"/>
    </source>
</evidence>
<evidence type="ECO:0000256" key="4">
    <source>
        <dbReference type="ARBA" id="ARBA00022801"/>
    </source>
</evidence>
<organism evidence="12 13">
    <name type="scientific">Heterodermia speciosa</name>
    <dbReference type="NCBI Taxonomy" id="116794"/>
    <lineage>
        <taxon>Eukaryota</taxon>
        <taxon>Fungi</taxon>
        <taxon>Dikarya</taxon>
        <taxon>Ascomycota</taxon>
        <taxon>Pezizomycotina</taxon>
        <taxon>Lecanoromycetes</taxon>
        <taxon>OSLEUM clade</taxon>
        <taxon>Lecanoromycetidae</taxon>
        <taxon>Caliciales</taxon>
        <taxon>Physciaceae</taxon>
        <taxon>Heterodermia</taxon>
    </lineage>
</organism>
<dbReference type="InterPro" id="IPR006680">
    <property type="entry name" value="Amidohydro-rel"/>
</dbReference>
<dbReference type="Gene3D" id="3.20.20.140">
    <property type="entry name" value="Metal-dependent hydrolases"/>
    <property type="match status" value="1"/>
</dbReference>
<evidence type="ECO:0000256" key="5">
    <source>
        <dbReference type="ARBA" id="ARBA00023277"/>
    </source>
</evidence>
<evidence type="ECO:0000259" key="11">
    <source>
        <dbReference type="Pfam" id="PF01979"/>
    </source>
</evidence>
<dbReference type="PANTHER" id="PTHR11113:SF4">
    <property type="entry name" value="N-ACETYLGLUCOSAMINE-6-PHOSPHATE DEACETYLASE"/>
    <property type="match status" value="1"/>
</dbReference>
<accession>A0A8H3IWY9</accession>
<dbReference type="SUPFAM" id="SSF51338">
    <property type="entry name" value="Composite domain of metallo-dependent hydrolases"/>
    <property type="match status" value="1"/>
</dbReference>
<keyword evidence="10" id="KW-0479">Metal-binding</keyword>
<evidence type="ECO:0000256" key="2">
    <source>
        <dbReference type="ARBA" id="ARBA00011899"/>
    </source>
</evidence>
<feature type="binding site" evidence="10">
    <location>
        <position position="222"/>
    </location>
    <ligand>
        <name>Zn(2+)</name>
        <dbReference type="ChEBI" id="CHEBI:29105"/>
    </ligand>
</feature>
<dbReference type="Gene3D" id="2.30.40.10">
    <property type="entry name" value="Urease, subunit C, domain 1"/>
    <property type="match status" value="1"/>
</dbReference>
<dbReference type="GO" id="GO:0006046">
    <property type="term" value="P:N-acetylglucosamine catabolic process"/>
    <property type="evidence" value="ECO:0007669"/>
    <property type="project" value="TreeGrafter"/>
</dbReference>
<dbReference type="AlphaFoldDB" id="A0A8H3IWY9"/>
<feature type="binding site" evidence="10">
    <location>
        <position position="132"/>
    </location>
    <ligand>
        <name>Zn(2+)</name>
        <dbReference type="ChEBI" id="CHEBI:29105"/>
    </ligand>
</feature>
<sequence length="392" mass="42403">MAKVKTFINGQVCVHGQALNQSVYVDEQTGLIIQQPGQRPSDFVDLNGRFLAPAYLELQTNGCAGIHFTTFKDPQSYREGLRKVSCHLVTKGVGAFYVTLPTVHREVFAKALPYLRPQTFGGGADLLGCHCEGPWLNPAKKGAHDDKLMLIPAETSTEDVFGGTESMQAIKLITLAPELEGSQALIERLSQRENVVVCIGHSNADFETGLAALGAGARVLTHVFNAMDPLHHRSPGLAGLIASPQAPYFSLIGDGIHLHPAVLTMAFRSQPRKCILITDSIEMAGLPDGIYPGHAQIPHPQKKEGNRVTIDGTETLIGSCSSIDECVRNLSKWSGCSLPEAVLCATENIVNMLGDVSRGVIEPGRRADFVVMDDQGQVLQTWIKGVQVYNRS</sequence>
<protein>
    <recommendedName>
        <fullName evidence="3 7">N-acetylglucosamine-6-phosphate deacetylase</fullName>
        <ecNumber evidence="2 7">3.5.1.25</ecNumber>
    </recommendedName>
</protein>
<comment type="catalytic activity">
    <reaction evidence="6 7">
        <text>N-acetyl-D-glucosamine 6-phosphate + H2O = D-glucosamine 6-phosphate + acetate</text>
        <dbReference type="Rhea" id="RHEA:22936"/>
        <dbReference type="ChEBI" id="CHEBI:15377"/>
        <dbReference type="ChEBI" id="CHEBI:30089"/>
        <dbReference type="ChEBI" id="CHEBI:57513"/>
        <dbReference type="ChEBI" id="CHEBI:58725"/>
        <dbReference type="EC" id="3.5.1.25"/>
    </reaction>
</comment>
<evidence type="ECO:0000256" key="8">
    <source>
        <dbReference type="PIRSR" id="PIRSR038994-1"/>
    </source>
</evidence>
<comment type="similarity">
    <text evidence="1 7">Belongs to the metallo-dependent hydrolases superfamily. NagA family.</text>
</comment>
<name>A0A8H3IWY9_9LECA</name>